<organism evidence="6 7">
    <name type="scientific">Effusibacillus dendaii</name>
    <dbReference type="NCBI Taxonomy" id="2743772"/>
    <lineage>
        <taxon>Bacteria</taxon>
        <taxon>Bacillati</taxon>
        <taxon>Bacillota</taxon>
        <taxon>Bacilli</taxon>
        <taxon>Bacillales</taxon>
        <taxon>Alicyclobacillaceae</taxon>
        <taxon>Effusibacillus</taxon>
    </lineage>
</organism>
<protein>
    <submittedName>
        <fullName evidence="6">ABC transporter ATP-binding protein</fullName>
    </submittedName>
</protein>
<dbReference type="InterPro" id="IPR027417">
    <property type="entry name" value="P-loop_NTPase"/>
</dbReference>
<dbReference type="InterPro" id="IPR013563">
    <property type="entry name" value="Oligopep_ABC_C"/>
</dbReference>
<dbReference type="Proteomes" id="UP000593802">
    <property type="component" value="Chromosome"/>
</dbReference>
<keyword evidence="7" id="KW-1185">Reference proteome</keyword>
<reference evidence="6 7" key="1">
    <citation type="submission" date="2020-08" db="EMBL/GenBank/DDBJ databases">
        <title>Complete Genome Sequence of Effusibacillus dendaii Strain skT53, Isolated from Farmland soil.</title>
        <authorList>
            <person name="Konishi T."/>
            <person name="Kawasaki H."/>
        </authorList>
    </citation>
    <scope>NUCLEOTIDE SEQUENCE [LARGE SCALE GENOMIC DNA]</scope>
    <source>
        <strain evidence="7">skT53</strain>
    </source>
</reference>
<dbReference type="KEGG" id="eff:skT53_05060"/>
<dbReference type="RefSeq" id="WP_200759637.1">
    <property type="nucleotide sequence ID" value="NZ_AP023366.1"/>
</dbReference>
<dbReference type="SUPFAM" id="SSF52540">
    <property type="entry name" value="P-loop containing nucleoside triphosphate hydrolases"/>
    <property type="match status" value="1"/>
</dbReference>
<dbReference type="PROSITE" id="PS50893">
    <property type="entry name" value="ABC_TRANSPORTER_2"/>
    <property type="match status" value="1"/>
</dbReference>
<dbReference type="CDD" id="cd03257">
    <property type="entry name" value="ABC_NikE_OppD_transporters"/>
    <property type="match status" value="1"/>
</dbReference>
<feature type="domain" description="ABC transporter" evidence="5">
    <location>
        <begin position="6"/>
        <end position="254"/>
    </location>
</feature>
<evidence type="ECO:0000259" key="5">
    <source>
        <dbReference type="PROSITE" id="PS50893"/>
    </source>
</evidence>
<dbReference type="GO" id="GO:0005524">
    <property type="term" value="F:ATP binding"/>
    <property type="evidence" value="ECO:0007669"/>
    <property type="project" value="UniProtKB-KW"/>
</dbReference>
<keyword evidence="3" id="KW-0547">Nucleotide-binding</keyword>
<evidence type="ECO:0000313" key="6">
    <source>
        <dbReference type="EMBL" id="BCJ85521.1"/>
    </source>
</evidence>
<dbReference type="GO" id="GO:0016887">
    <property type="term" value="F:ATP hydrolysis activity"/>
    <property type="evidence" value="ECO:0007669"/>
    <property type="project" value="InterPro"/>
</dbReference>
<dbReference type="InterPro" id="IPR003593">
    <property type="entry name" value="AAA+_ATPase"/>
</dbReference>
<keyword evidence="4 6" id="KW-0067">ATP-binding</keyword>
<dbReference type="Pfam" id="PF00005">
    <property type="entry name" value="ABC_tran"/>
    <property type="match status" value="1"/>
</dbReference>
<dbReference type="FunFam" id="3.40.50.300:FF:000016">
    <property type="entry name" value="Oligopeptide ABC transporter ATP-binding component"/>
    <property type="match status" value="1"/>
</dbReference>
<dbReference type="NCBIfam" id="NF008453">
    <property type="entry name" value="PRK11308.1"/>
    <property type="match status" value="1"/>
</dbReference>
<dbReference type="Pfam" id="PF08352">
    <property type="entry name" value="oligo_HPY"/>
    <property type="match status" value="1"/>
</dbReference>
<dbReference type="InterPro" id="IPR017871">
    <property type="entry name" value="ABC_transporter-like_CS"/>
</dbReference>
<evidence type="ECO:0000313" key="7">
    <source>
        <dbReference type="Proteomes" id="UP000593802"/>
    </source>
</evidence>
<dbReference type="PANTHER" id="PTHR43776">
    <property type="entry name" value="TRANSPORT ATP-BINDING PROTEIN"/>
    <property type="match status" value="1"/>
</dbReference>
<evidence type="ECO:0000256" key="2">
    <source>
        <dbReference type="ARBA" id="ARBA00022448"/>
    </source>
</evidence>
<dbReference type="PANTHER" id="PTHR43776:SF7">
    <property type="entry name" value="D,D-DIPEPTIDE TRANSPORT ATP-BINDING PROTEIN DDPF-RELATED"/>
    <property type="match status" value="1"/>
</dbReference>
<evidence type="ECO:0000256" key="3">
    <source>
        <dbReference type="ARBA" id="ARBA00022741"/>
    </source>
</evidence>
<dbReference type="PROSITE" id="PS00211">
    <property type="entry name" value="ABC_TRANSPORTER_1"/>
    <property type="match status" value="1"/>
</dbReference>
<dbReference type="GO" id="GO:0015833">
    <property type="term" value="P:peptide transport"/>
    <property type="evidence" value="ECO:0007669"/>
    <property type="project" value="InterPro"/>
</dbReference>
<dbReference type="InterPro" id="IPR003439">
    <property type="entry name" value="ABC_transporter-like_ATP-bd"/>
</dbReference>
<dbReference type="EMBL" id="AP023366">
    <property type="protein sequence ID" value="BCJ85521.1"/>
    <property type="molecule type" value="Genomic_DNA"/>
</dbReference>
<name>A0A7I8DC77_9BACL</name>
<dbReference type="AlphaFoldDB" id="A0A7I8DC77"/>
<dbReference type="InterPro" id="IPR050319">
    <property type="entry name" value="ABC_transp_ATP-bind"/>
</dbReference>
<dbReference type="Gene3D" id="3.40.50.300">
    <property type="entry name" value="P-loop containing nucleotide triphosphate hydrolases"/>
    <property type="match status" value="1"/>
</dbReference>
<dbReference type="GO" id="GO:0055085">
    <property type="term" value="P:transmembrane transport"/>
    <property type="evidence" value="ECO:0007669"/>
    <property type="project" value="UniProtKB-ARBA"/>
</dbReference>
<sequence>MSEPLLSVQNIKRHFSAGGGMFRKTRRAVKAVDGVSFAIGQGETLGLVGESGCGKSTTGRMIVGLLAPTDGEIFFQGQSIAEKTIRRNAGKNLQMVFQDPYASLNPRMVIRQIVAEPLLLQNWGSRAERDKRVDELLERVGLASYHASRYPDEFSGGQRQRIGIARALALSPKLIVCDEPISALDVSIQAQILNLLTDIQQDLGISYLFISHGLQAVKYVSHKIAVMYLGKIVEQAEGDSLFSNPLHPYTKALLSAVPEPDPSRRERERIVLSGDLPSPSNPPKGCRFHTRCPTAMERCKTEEPTPLTVAEDRQIACFLYE</sequence>
<dbReference type="SMART" id="SM00382">
    <property type="entry name" value="AAA"/>
    <property type="match status" value="1"/>
</dbReference>
<comment type="similarity">
    <text evidence="1">Belongs to the ABC transporter superfamily.</text>
</comment>
<dbReference type="NCBIfam" id="TIGR01727">
    <property type="entry name" value="oligo_HPY"/>
    <property type="match status" value="1"/>
</dbReference>
<proteinExistence type="inferred from homology"/>
<evidence type="ECO:0000256" key="1">
    <source>
        <dbReference type="ARBA" id="ARBA00005417"/>
    </source>
</evidence>
<evidence type="ECO:0000256" key="4">
    <source>
        <dbReference type="ARBA" id="ARBA00022840"/>
    </source>
</evidence>
<gene>
    <name evidence="6" type="ORF">skT53_05060</name>
</gene>
<accession>A0A7I8DC77</accession>
<keyword evidence="2" id="KW-0813">Transport</keyword>